<dbReference type="Proteomes" id="UP000799755">
    <property type="component" value="Unassembled WGS sequence"/>
</dbReference>
<reference evidence="1" key="1">
    <citation type="journal article" date="2020" name="Stud. Mycol.">
        <title>101 Dothideomycetes genomes: a test case for predicting lifestyles and emergence of pathogens.</title>
        <authorList>
            <person name="Haridas S."/>
            <person name="Albert R."/>
            <person name="Binder M."/>
            <person name="Bloem J."/>
            <person name="Labutti K."/>
            <person name="Salamov A."/>
            <person name="Andreopoulos B."/>
            <person name="Baker S."/>
            <person name="Barry K."/>
            <person name="Bills G."/>
            <person name="Bluhm B."/>
            <person name="Cannon C."/>
            <person name="Castanera R."/>
            <person name="Culley D."/>
            <person name="Daum C."/>
            <person name="Ezra D."/>
            <person name="Gonzalez J."/>
            <person name="Henrissat B."/>
            <person name="Kuo A."/>
            <person name="Liang C."/>
            <person name="Lipzen A."/>
            <person name="Lutzoni F."/>
            <person name="Magnuson J."/>
            <person name="Mondo S."/>
            <person name="Nolan M."/>
            <person name="Ohm R."/>
            <person name="Pangilinan J."/>
            <person name="Park H.-J."/>
            <person name="Ramirez L."/>
            <person name="Alfaro M."/>
            <person name="Sun H."/>
            <person name="Tritt A."/>
            <person name="Yoshinaga Y."/>
            <person name="Zwiers L.-H."/>
            <person name="Turgeon B."/>
            <person name="Goodwin S."/>
            <person name="Spatafora J."/>
            <person name="Crous P."/>
            <person name="Grigoriev I."/>
        </authorList>
    </citation>
    <scope>NUCLEOTIDE SEQUENCE</scope>
    <source>
        <strain evidence="1">ATCC 200398</strain>
    </source>
</reference>
<proteinExistence type="predicted"/>
<gene>
    <name evidence="1" type="ORF">BDR25DRAFT_341246</name>
</gene>
<evidence type="ECO:0000313" key="1">
    <source>
        <dbReference type="EMBL" id="KAF2473061.1"/>
    </source>
</evidence>
<keyword evidence="2" id="KW-1185">Reference proteome</keyword>
<accession>A0ACB6R3P2</accession>
<sequence length="530" mass="57882">MILKTMRAHSLNYFRVATRGRCSRPIAYLSARYGYGIRWSSSSSGSGERQWSTPLAKSLAEAITTAGPVSVASYMRQCLTSPNGGYYTRQTSGHDQFGAKGDFITSPEISQVFGELVGIWLYTEWLAQGRRERSQVIEVGPGRGTLMGDVLRTISNFKPFSQSIDTVYLVEASPHLRKQQAELLSGTEDLREVQNGWKAGCKYLPGRDITWCEDIRFVPKDETTTPFILAHEFFDALPIHVFQNTTSSTIPAASKIITPTGPIIPKYGPQVPRNQWHELVVSPAPSFSDPDIIRSKDLKEQKPEFQLTVSKTPTPHSLYLPQTSERYKALANTPDAVIEISPESLAYVADFAIRIGGSNAPKSSPSLSSHPSSSHPSGAALILDYGPSSTIPANTLRGIRSHQPVTPFLCAGEVDLSADVDFLALAESAIRASPGVEVHGPVEQAFFLRSLGIVERAQRLAEVARVAKEVRTEKGDEGDEMAKRVETGWKRLVDRGPTGMGRIYKAMAIVPHIGSGKVRRPVGFGGDVVG</sequence>
<comment type="caution">
    <text evidence="1">The sequence shown here is derived from an EMBL/GenBank/DDBJ whole genome shotgun (WGS) entry which is preliminary data.</text>
</comment>
<dbReference type="EMBL" id="MU003500">
    <property type="protein sequence ID" value="KAF2473061.1"/>
    <property type="molecule type" value="Genomic_DNA"/>
</dbReference>
<evidence type="ECO:0000313" key="2">
    <source>
        <dbReference type="Proteomes" id="UP000799755"/>
    </source>
</evidence>
<name>A0ACB6R3P2_9PLEO</name>
<organism evidence="1 2">
    <name type="scientific">Lindgomyces ingoldianus</name>
    <dbReference type="NCBI Taxonomy" id="673940"/>
    <lineage>
        <taxon>Eukaryota</taxon>
        <taxon>Fungi</taxon>
        <taxon>Dikarya</taxon>
        <taxon>Ascomycota</taxon>
        <taxon>Pezizomycotina</taxon>
        <taxon>Dothideomycetes</taxon>
        <taxon>Pleosporomycetidae</taxon>
        <taxon>Pleosporales</taxon>
        <taxon>Lindgomycetaceae</taxon>
        <taxon>Lindgomyces</taxon>
    </lineage>
</organism>
<protein>
    <submittedName>
        <fullName evidence="1">DUF185-domain-containing protein</fullName>
    </submittedName>
</protein>